<evidence type="ECO:0000256" key="1">
    <source>
        <dbReference type="SAM" id="MobiDB-lite"/>
    </source>
</evidence>
<dbReference type="Proteomes" id="UP001151760">
    <property type="component" value="Unassembled WGS sequence"/>
</dbReference>
<feature type="region of interest" description="Disordered" evidence="1">
    <location>
        <begin position="38"/>
        <end position="61"/>
    </location>
</feature>
<keyword evidence="3" id="KW-1185">Reference proteome</keyword>
<feature type="compositionally biased region" description="Polar residues" evidence="1">
    <location>
        <begin position="52"/>
        <end position="61"/>
    </location>
</feature>
<evidence type="ECO:0000313" key="3">
    <source>
        <dbReference type="Proteomes" id="UP001151760"/>
    </source>
</evidence>
<evidence type="ECO:0000313" key="2">
    <source>
        <dbReference type="EMBL" id="GJT36143.1"/>
    </source>
</evidence>
<accession>A0ABQ5DAZ3</accession>
<proteinExistence type="predicted"/>
<name>A0ABQ5DAZ3_9ASTR</name>
<reference evidence="2" key="2">
    <citation type="submission" date="2022-01" db="EMBL/GenBank/DDBJ databases">
        <authorList>
            <person name="Yamashiro T."/>
            <person name="Shiraishi A."/>
            <person name="Satake H."/>
            <person name="Nakayama K."/>
        </authorList>
    </citation>
    <scope>NUCLEOTIDE SEQUENCE</scope>
</reference>
<reference evidence="2" key="1">
    <citation type="journal article" date="2022" name="Int. J. Mol. Sci.">
        <title>Draft Genome of Tanacetum Coccineum: Genomic Comparison of Closely Related Tanacetum-Family Plants.</title>
        <authorList>
            <person name="Yamashiro T."/>
            <person name="Shiraishi A."/>
            <person name="Nakayama K."/>
            <person name="Satake H."/>
        </authorList>
    </citation>
    <scope>NUCLEOTIDE SEQUENCE</scope>
</reference>
<protein>
    <submittedName>
        <fullName evidence="2">Uncharacterized protein</fullName>
    </submittedName>
</protein>
<dbReference type="EMBL" id="BQNB010015111">
    <property type="protein sequence ID" value="GJT36143.1"/>
    <property type="molecule type" value="Genomic_DNA"/>
</dbReference>
<organism evidence="2 3">
    <name type="scientific">Tanacetum coccineum</name>
    <dbReference type="NCBI Taxonomy" id="301880"/>
    <lineage>
        <taxon>Eukaryota</taxon>
        <taxon>Viridiplantae</taxon>
        <taxon>Streptophyta</taxon>
        <taxon>Embryophyta</taxon>
        <taxon>Tracheophyta</taxon>
        <taxon>Spermatophyta</taxon>
        <taxon>Magnoliopsida</taxon>
        <taxon>eudicotyledons</taxon>
        <taxon>Gunneridae</taxon>
        <taxon>Pentapetalae</taxon>
        <taxon>asterids</taxon>
        <taxon>campanulids</taxon>
        <taxon>Asterales</taxon>
        <taxon>Asteraceae</taxon>
        <taxon>Asteroideae</taxon>
        <taxon>Anthemideae</taxon>
        <taxon>Anthemidinae</taxon>
        <taxon>Tanacetum</taxon>
    </lineage>
</organism>
<sequence length="136" mass="14748">MIDSIGSVTFTIAKTYEILCHLGTQTFDNRKKQVSSWHVSSNPLPRAKKDVGSNSLSKAPQRKFPTTESLLKALPFSAYCCSCILEFDGAAKGNLGPAGASVVLRVNEDPIESELLIQGMEFQPIAEASLPSFISR</sequence>
<gene>
    <name evidence="2" type="ORF">Tco_0926562</name>
</gene>
<comment type="caution">
    <text evidence="2">The sequence shown here is derived from an EMBL/GenBank/DDBJ whole genome shotgun (WGS) entry which is preliminary data.</text>
</comment>